<organism evidence="2 3">
    <name type="scientific">Phomopsis amygdali</name>
    <name type="common">Fusicoccum amygdali</name>
    <dbReference type="NCBI Taxonomy" id="1214568"/>
    <lineage>
        <taxon>Eukaryota</taxon>
        <taxon>Fungi</taxon>
        <taxon>Dikarya</taxon>
        <taxon>Ascomycota</taxon>
        <taxon>Pezizomycotina</taxon>
        <taxon>Sordariomycetes</taxon>
        <taxon>Sordariomycetidae</taxon>
        <taxon>Diaporthales</taxon>
        <taxon>Diaporthaceae</taxon>
        <taxon>Diaporthe</taxon>
    </lineage>
</organism>
<keyword evidence="3" id="KW-1185">Reference proteome</keyword>
<dbReference type="InterPro" id="IPR010730">
    <property type="entry name" value="HET"/>
</dbReference>
<dbReference type="EMBL" id="JAUJFL010000004">
    <property type="protein sequence ID" value="KAK2605660.1"/>
    <property type="molecule type" value="Genomic_DNA"/>
</dbReference>
<dbReference type="AlphaFoldDB" id="A0AAD9SEE3"/>
<dbReference type="PANTHER" id="PTHR33112:SF13">
    <property type="entry name" value="HETEROKARYON INCOMPATIBILITY DOMAIN-CONTAINING PROTEIN"/>
    <property type="match status" value="1"/>
</dbReference>
<feature type="domain" description="Heterokaryon incompatibility" evidence="1">
    <location>
        <begin position="82"/>
        <end position="231"/>
    </location>
</feature>
<protein>
    <recommendedName>
        <fullName evidence="1">Heterokaryon incompatibility domain-containing protein</fullName>
    </recommendedName>
</protein>
<comment type="caution">
    <text evidence="2">The sequence shown here is derived from an EMBL/GenBank/DDBJ whole genome shotgun (WGS) entry which is preliminary data.</text>
</comment>
<sequence>MGNENTSQTFGNISNGFLLRGESKSRDSVLMARAWLDNCVSRHRKCPKSVNRRLPTRILDIGFKSDDPVKLMTTSNMGPATYACLSHCWGKSNPLLLTQANLDSLHKGIQYRSLQETYIDAIELTRKLGIHYIWIDTLCIIQNSPGDWKTESSKMHEYYGNCFLCIAATSAADHDGGCRTRDLTIQHVGRGDDGWPYSVYARPLIPHINHSGMYPHERYFPLLTRAWVYQERRLSSRVLHVTDAELFFECSSTTHCECGGSDGGNNTTSAWTKAEETFFAAHRRVNQMPDGPLKGEHEWRAHIHAYSTLDLTKQSDRLPALSGLAQWTRLRRQQLGKDPGRYLAGCWESTLIDDLSWVVGHQLTRYEVDKDGGWRGIPGLFTAAGSDSNPSRTKPTEYVAPSWSWSSVLDRVNYAPFGHSEALCHIKNAHVEPATEGGDPYGQLKDGWLILRAKLRPSRWVTQKKFFNGFSTYLTDIAGTQQTLMGLKKDKGLQWWRDWRDGDGLRLDGDQRLHVMPLASRKIWSNSEGAEFHLQWMPGILTVTETAYLVLRLVEGGGGTEDPGVYERVGWASYSGVTGGPDFRGIEMGYLKLI</sequence>
<proteinExistence type="predicted"/>
<dbReference type="PANTHER" id="PTHR33112">
    <property type="entry name" value="DOMAIN PROTEIN, PUTATIVE-RELATED"/>
    <property type="match status" value="1"/>
</dbReference>
<evidence type="ECO:0000259" key="1">
    <source>
        <dbReference type="Pfam" id="PF06985"/>
    </source>
</evidence>
<reference evidence="2" key="1">
    <citation type="submission" date="2023-06" db="EMBL/GenBank/DDBJ databases">
        <authorList>
            <person name="Noh H."/>
        </authorList>
    </citation>
    <scope>NUCLEOTIDE SEQUENCE</scope>
    <source>
        <strain evidence="2">DUCC20226</strain>
    </source>
</reference>
<gene>
    <name evidence="2" type="ORF">N8I77_008484</name>
</gene>
<evidence type="ECO:0000313" key="2">
    <source>
        <dbReference type="EMBL" id="KAK2605660.1"/>
    </source>
</evidence>
<accession>A0AAD9SEE3</accession>
<dbReference type="Proteomes" id="UP001265746">
    <property type="component" value="Unassembled WGS sequence"/>
</dbReference>
<dbReference type="Pfam" id="PF06985">
    <property type="entry name" value="HET"/>
    <property type="match status" value="1"/>
</dbReference>
<evidence type="ECO:0000313" key="3">
    <source>
        <dbReference type="Proteomes" id="UP001265746"/>
    </source>
</evidence>
<name>A0AAD9SEE3_PHOAM</name>